<keyword evidence="3" id="KW-1003">Cell membrane</keyword>
<name>A0A154V1D9_9MICO</name>
<dbReference type="SUPFAM" id="SSF161098">
    <property type="entry name" value="MetI-like"/>
    <property type="match status" value="1"/>
</dbReference>
<dbReference type="PROSITE" id="PS50928">
    <property type="entry name" value="ABC_TM1"/>
    <property type="match status" value="1"/>
</dbReference>
<dbReference type="GO" id="GO:0005886">
    <property type="term" value="C:plasma membrane"/>
    <property type="evidence" value="ECO:0007669"/>
    <property type="project" value="UniProtKB-SubCell"/>
</dbReference>
<feature type="domain" description="ABC transmembrane type-1" evidence="8">
    <location>
        <begin position="96"/>
        <end position="309"/>
    </location>
</feature>
<dbReference type="InterPro" id="IPR000515">
    <property type="entry name" value="MetI-like"/>
</dbReference>
<dbReference type="AlphaFoldDB" id="A0A154V1D9"/>
<comment type="caution">
    <text evidence="9">The sequence shown here is derived from an EMBL/GenBank/DDBJ whole genome shotgun (WGS) entry which is preliminary data.</text>
</comment>
<reference evidence="9 10" key="1">
    <citation type="submission" date="2016-01" db="EMBL/GenBank/DDBJ databases">
        <title>Draft genome sequence of Clavibacter michiganensis subsp. tessellarius DOAB 609.</title>
        <authorList>
            <person name="Tambong J.T."/>
        </authorList>
    </citation>
    <scope>NUCLEOTIDE SEQUENCE [LARGE SCALE GENOMIC DNA]</scope>
    <source>
        <strain evidence="9 10">DOAB 609</strain>
    </source>
</reference>
<dbReference type="InterPro" id="IPR035906">
    <property type="entry name" value="MetI-like_sf"/>
</dbReference>
<dbReference type="CDD" id="cd06261">
    <property type="entry name" value="TM_PBP2"/>
    <property type="match status" value="1"/>
</dbReference>
<feature type="transmembrane region" description="Helical" evidence="7">
    <location>
        <begin position="288"/>
        <end position="312"/>
    </location>
</feature>
<dbReference type="Gene3D" id="1.10.3720.10">
    <property type="entry name" value="MetI-like"/>
    <property type="match status" value="1"/>
</dbReference>
<evidence type="ECO:0000313" key="10">
    <source>
        <dbReference type="Proteomes" id="UP000076218"/>
    </source>
</evidence>
<evidence type="ECO:0000256" key="2">
    <source>
        <dbReference type="ARBA" id="ARBA00022448"/>
    </source>
</evidence>
<evidence type="ECO:0000256" key="3">
    <source>
        <dbReference type="ARBA" id="ARBA00022475"/>
    </source>
</evidence>
<dbReference type="EMBL" id="LQXA01000029">
    <property type="protein sequence ID" value="KZC95203.1"/>
    <property type="molecule type" value="Genomic_DNA"/>
</dbReference>
<feature type="transmembrane region" description="Helical" evidence="7">
    <location>
        <begin position="37"/>
        <end position="56"/>
    </location>
</feature>
<proteinExistence type="inferred from homology"/>
<feature type="transmembrane region" description="Helical" evidence="7">
    <location>
        <begin position="133"/>
        <end position="153"/>
    </location>
</feature>
<dbReference type="RefSeq" id="WP_063071491.1">
    <property type="nucleotide sequence ID" value="NZ_LQXA01000029.1"/>
</dbReference>
<gene>
    <name evidence="9" type="ORF">AWH51_09450</name>
</gene>
<evidence type="ECO:0000259" key="8">
    <source>
        <dbReference type="PROSITE" id="PS50928"/>
    </source>
</evidence>
<keyword evidence="6 7" id="KW-0472">Membrane</keyword>
<dbReference type="InterPro" id="IPR051393">
    <property type="entry name" value="ABC_transporter_permease"/>
</dbReference>
<dbReference type="STRING" id="31965.AWH51_09450"/>
<comment type="similarity">
    <text evidence="7">Belongs to the binding-protein-dependent transport system permease family.</text>
</comment>
<sequence>MSIGAPAPVLVDPDRRALAAPRPVEAPGRLPFRMRALIPWAFLVPGLVLGALFKFLPMLDGIRMSFVKVQPFLGDRFVGLDNYARVLRDPRFTEALGHTVLLGVGQTVGALIVGSALALLLEGTSRRLWFVRTAVFLPVVTALAVVGEIWRILYFPTETGFLNSLLGAVGILPQQFISDPSTALGYVMLVGIWTGAPYNMVIILAGLTGIDRTLYEAAAVDGVTMRQRFRYIVLPALRPAVSVVLTLAAIRSLRTFTEVYVLTGGGPAGSTEVWMTRVFSLGFKANDLGVASAASVLLLVATLALTVGVRALSSRKEKVQ</sequence>
<dbReference type="GO" id="GO:0055085">
    <property type="term" value="P:transmembrane transport"/>
    <property type="evidence" value="ECO:0007669"/>
    <property type="project" value="InterPro"/>
</dbReference>
<protein>
    <submittedName>
        <fullName evidence="9">Sugar ABC transporter permease</fullName>
    </submittedName>
</protein>
<evidence type="ECO:0000256" key="7">
    <source>
        <dbReference type="RuleBase" id="RU363032"/>
    </source>
</evidence>
<dbReference type="PANTHER" id="PTHR30193">
    <property type="entry name" value="ABC TRANSPORTER PERMEASE PROTEIN"/>
    <property type="match status" value="1"/>
</dbReference>
<organism evidence="9 10">
    <name type="scientific">Clavibacter tessellarius</name>
    <dbReference type="NCBI Taxonomy" id="31965"/>
    <lineage>
        <taxon>Bacteria</taxon>
        <taxon>Bacillati</taxon>
        <taxon>Actinomycetota</taxon>
        <taxon>Actinomycetes</taxon>
        <taxon>Micrococcales</taxon>
        <taxon>Microbacteriaceae</taxon>
        <taxon>Clavibacter</taxon>
    </lineage>
</organism>
<accession>A0A154V1D9</accession>
<dbReference type="PANTHER" id="PTHR30193:SF37">
    <property type="entry name" value="INNER MEMBRANE ABC TRANSPORTER PERMEASE PROTEIN YCJO"/>
    <property type="match status" value="1"/>
</dbReference>
<keyword evidence="5 7" id="KW-1133">Transmembrane helix</keyword>
<comment type="subcellular location">
    <subcellularLocation>
        <location evidence="1 7">Cell membrane</location>
        <topology evidence="1 7">Multi-pass membrane protein</topology>
    </subcellularLocation>
</comment>
<keyword evidence="2 7" id="KW-0813">Transport</keyword>
<keyword evidence="4 7" id="KW-0812">Transmembrane</keyword>
<feature type="transmembrane region" description="Helical" evidence="7">
    <location>
        <begin position="231"/>
        <end position="250"/>
    </location>
</feature>
<evidence type="ECO:0000256" key="4">
    <source>
        <dbReference type="ARBA" id="ARBA00022692"/>
    </source>
</evidence>
<feature type="transmembrane region" description="Helical" evidence="7">
    <location>
        <begin position="183"/>
        <end position="210"/>
    </location>
</feature>
<dbReference type="Pfam" id="PF00528">
    <property type="entry name" value="BPD_transp_1"/>
    <property type="match status" value="1"/>
</dbReference>
<evidence type="ECO:0000256" key="6">
    <source>
        <dbReference type="ARBA" id="ARBA00023136"/>
    </source>
</evidence>
<feature type="transmembrane region" description="Helical" evidence="7">
    <location>
        <begin position="95"/>
        <end position="121"/>
    </location>
</feature>
<evidence type="ECO:0000313" key="9">
    <source>
        <dbReference type="EMBL" id="KZC95203.1"/>
    </source>
</evidence>
<evidence type="ECO:0000256" key="1">
    <source>
        <dbReference type="ARBA" id="ARBA00004651"/>
    </source>
</evidence>
<dbReference type="Proteomes" id="UP000076218">
    <property type="component" value="Unassembled WGS sequence"/>
</dbReference>
<evidence type="ECO:0000256" key="5">
    <source>
        <dbReference type="ARBA" id="ARBA00022989"/>
    </source>
</evidence>
<dbReference type="OrthoDB" id="9805974at2"/>